<evidence type="ECO:0000313" key="1">
    <source>
        <dbReference type="EMBL" id="JAE25556.1"/>
    </source>
</evidence>
<reference evidence="1" key="1">
    <citation type="submission" date="2014-09" db="EMBL/GenBank/DDBJ databases">
        <authorList>
            <person name="Magalhaes I.L.F."/>
            <person name="Oliveira U."/>
            <person name="Santos F.R."/>
            <person name="Vidigal T.H.D.A."/>
            <person name="Brescovit A.D."/>
            <person name="Santos A.J."/>
        </authorList>
    </citation>
    <scope>NUCLEOTIDE SEQUENCE</scope>
    <source>
        <tissue evidence="1">Shoot tissue taken approximately 20 cm above the soil surface</tissue>
    </source>
</reference>
<sequence length="45" mass="5166">MKACLKPRFNINIETNSTVFLHNHFNPTDIYQNGPHQTIQGLSPQ</sequence>
<proteinExistence type="predicted"/>
<organism evidence="1">
    <name type="scientific">Arundo donax</name>
    <name type="common">Giant reed</name>
    <name type="synonym">Donax arundinaceus</name>
    <dbReference type="NCBI Taxonomy" id="35708"/>
    <lineage>
        <taxon>Eukaryota</taxon>
        <taxon>Viridiplantae</taxon>
        <taxon>Streptophyta</taxon>
        <taxon>Embryophyta</taxon>
        <taxon>Tracheophyta</taxon>
        <taxon>Spermatophyta</taxon>
        <taxon>Magnoliopsida</taxon>
        <taxon>Liliopsida</taxon>
        <taxon>Poales</taxon>
        <taxon>Poaceae</taxon>
        <taxon>PACMAD clade</taxon>
        <taxon>Arundinoideae</taxon>
        <taxon>Arundineae</taxon>
        <taxon>Arundo</taxon>
    </lineage>
</organism>
<name>A0A0A9GSM0_ARUDO</name>
<dbReference type="EMBL" id="GBRH01172340">
    <property type="protein sequence ID" value="JAE25556.1"/>
    <property type="molecule type" value="Transcribed_RNA"/>
</dbReference>
<dbReference type="AlphaFoldDB" id="A0A0A9GSM0"/>
<reference evidence="1" key="2">
    <citation type="journal article" date="2015" name="Data Brief">
        <title>Shoot transcriptome of the giant reed, Arundo donax.</title>
        <authorList>
            <person name="Barrero R.A."/>
            <person name="Guerrero F.D."/>
            <person name="Moolhuijzen P."/>
            <person name="Goolsby J.A."/>
            <person name="Tidwell J."/>
            <person name="Bellgard S.E."/>
            <person name="Bellgard M.I."/>
        </authorList>
    </citation>
    <scope>NUCLEOTIDE SEQUENCE</scope>
    <source>
        <tissue evidence="1">Shoot tissue taken approximately 20 cm above the soil surface</tissue>
    </source>
</reference>
<protein>
    <submittedName>
        <fullName evidence="1">Uncharacterized protein</fullName>
    </submittedName>
</protein>
<accession>A0A0A9GSM0</accession>